<keyword evidence="3" id="KW-1185">Reference proteome</keyword>
<sequence>MSSPSNQPSASPIQEPIEGQYEHDPTNPTIQDIQIPTSEDDSPQGSSTDPIQNEFFKIQRLMYLVDTKFDKKVREIRASLEREKKLINDKYAKMVQDLHRSSEKTSDSSSSVGALAALELGFFAIVVSRIAKFVKLSGSFNFVCGFLCRMTLYSTKPESRSGSAMHKRCGVEVSWMIIVISLRVLCKDEVLPRVSKEEGSQLGLVRMFSFESMDCPSKKLKDLLMWLHEEEKGFKVLCLIEVGGKIL</sequence>
<name>A0ABD0TY61_DENTH</name>
<evidence type="ECO:0000313" key="3">
    <source>
        <dbReference type="Proteomes" id="UP001552299"/>
    </source>
</evidence>
<dbReference type="Proteomes" id="UP001552299">
    <property type="component" value="Unassembled WGS sequence"/>
</dbReference>
<comment type="caution">
    <text evidence="2">The sequence shown here is derived from an EMBL/GenBank/DDBJ whole genome shotgun (WGS) entry which is preliminary data.</text>
</comment>
<gene>
    <name evidence="2" type="ORF">M5K25_026802</name>
</gene>
<protein>
    <submittedName>
        <fullName evidence="2">Uncharacterized protein</fullName>
    </submittedName>
</protein>
<dbReference type="EMBL" id="JANQDX010000019">
    <property type="protein sequence ID" value="KAL0904671.1"/>
    <property type="molecule type" value="Genomic_DNA"/>
</dbReference>
<feature type="region of interest" description="Disordered" evidence="1">
    <location>
        <begin position="1"/>
        <end position="50"/>
    </location>
</feature>
<dbReference type="AlphaFoldDB" id="A0ABD0TY61"/>
<evidence type="ECO:0000256" key="1">
    <source>
        <dbReference type="SAM" id="MobiDB-lite"/>
    </source>
</evidence>
<feature type="compositionally biased region" description="Polar residues" evidence="1">
    <location>
        <begin position="1"/>
        <end position="12"/>
    </location>
</feature>
<evidence type="ECO:0000313" key="2">
    <source>
        <dbReference type="EMBL" id="KAL0904671.1"/>
    </source>
</evidence>
<organism evidence="2 3">
    <name type="scientific">Dendrobium thyrsiflorum</name>
    <name type="common">Pinecone-like raceme dendrobium</name>
    <name type="synonym">Orchid</name>
    <dbReference type="NCBI Taxonomy" id="117978"/>
    <lineage>
        <taxon>Eukaryota</taxon>
        <taxon>Viridiplantae</taxon>
        <taxon>Streptophyta</taxon>
        <taxon>Embryophyta</taxon>
        <taxon>Tracheophyta</taxon>
        <taxon>Spermatophyta</taxon>
        <taxon>Magnoliopsida</taxon>
        <taxon>Liliopsida</taxon>
        <taxon>Asparagales</taxon>
        <taxon>Orchidaceae</taxon>
        <taxon>Epidendroideae</taxon>
        <taxon>Malaxideae</taxon>
        <taxon>Dendrobiinae</taxon>
        <taxon>Dendrobium</taxon>
    </lineage>
</organism>
<accession>A0ABD0TY61</accession>
<proteinExistence type="predicted"/>
<feature type="compositionally biased region" description="Polar residues" evidence="1">
    <location>
        <begin position="26"/>
        <end position="50"/>
    </location>
</feature>
<reference evidence="2 3" key="1">
    <citation type="journal article" date="2024" name="Plant Biotechnol. J.">
        <title>Dendrobium thyrsiflorum genome and its molecular insights into genes involved in important horticultural traits.</title>
        <authorList>
            <person name="Chen B."/>
            <person name="Wang J.Y."/>
            <person name="Zheng P.J."/>
            <person name="Li K.L."/>
            <person name="Liang Y.M."/>
            <person name="Chen X.F."/>
            <person name="Zhang C."/>
            <person name="Zhao X."/>
            <person name="He X."/>
            <person name="Zhang G.Q."/>
            <person name="Liu Z.J."/>
            <person name="Xu Q."/>
        </authorList>
    </citation>
    <scope>NUCLEOTIDE SEQUENCE [LARGE SCALE GENOMIC DNA]</scope>
    <source>
        <strain evidence="2">GZMU011</strain>
    </source>
</reference>